<evidence type="ECO:0000256" key="2">
    <source>
        <dbReference type="ARBA" id="ARBA00022741"/>
    </source>
</evidence>
<gene>
    <name evidence="5" type="ORF">A3G90_00400</name>
</gene>
<dbReference type="GO" id="GO:0005524">
    <property type="term" value="F:ATP binding"/>
    <property type="evidence" value="ECO:0007669"/>
    <property type="project" value="UniProtKB-KW"/>
</dbReference>
<reference evidence="5 6" key="1">
    <citation type="journal article" date="2016" name="Nat. Commun.">
        <title>Thousands of microbial genomes shed light on interconnected biogeochemical processes in an aquifer system.</title>
        <authorList>
            <person name="Anantharaman K."/>
            <person name="Brown C.T."/>
            <person name="Hug L.A."/>
            <person name="Sharon I."/>
            <person name="Castelle C.J."/>
            <person name="Probst A.J."/>
            <person name="Thomas B.C."/>
            <person name="Singh A."/>
            <person name="Wilkins M.J."/>
            <person name="Karaoz U."/>
            <person name="Brodie E.L."/>
            <person name="Williams K.H."/>
            <person name="Hubbard S.S."/>
            <person name="Banfield J.F."/>
        </authorList>
    </citation>
    <scope>NUCLEOTIDE SEQUENCE [LARGE SCALE GENOMIC DNA]</scope>
</reference>
<dbReference type="InterPro" id="IPR027417">
    <property type="entry name" value="P-loop_NTPase"/>
</dbReference>
<dbReference type="SMART" id="SM00382">
    <property type="entry name" value="AAA"/>
    <property type="match status" value="1"/>
</dbReference>
<protein>
    <recommendedName>
        <fullName evidence="4">ABC transporter domain-containing protein</fullName>
    </recommendedName>
</protein>
<sequence>MSSTPMLEIKDLVKVYGTGPKAKTAVNHVSLSIPKGSFFGLLGPNGAGKSTTIQCITGISQPTSGQILIDGTDVVAEYKKARTKVGLSPQEFNVDIFSTPTELMDFMGGYYGIPAEVRNERIEKLIKRFDLTEHRNVKFQKLSGGLKRRAMLGRALIHTPDLLILDEPTAGVDVEQRRDLWAYLKELNEVEGKTIILTSHYLEEIEYLCKDIAIINHGRIVAEGTKEEFMKEGTSIEEAYLKITRASNANLS</sequence>
<accession>A0A1F6FF98</accession>
<dbReference type="AlphaFoldDB" id="A0A1F6FF98"/>
<dbReference type="SUPFAM" id="SSF52540">
    <property type="entry name" value="P-loop containing nucleoside triphosphate hydrolases"/>
    <property type="match status" value="1"/>
</dbReference>
<dbReference type="Proteomes" id="UP000177325">
    <property type="component" value="Unassembled WGS sequence"/>
</dbReference>
<dbReference type="InterPro" id="IPR050763">
    <property type="entry name" value="ABC_transporter_ATP-binding"/>
</dbReference>
<dbReference type="STRING" id="1798525.A3G90_00400"/>
<feature type="domain" description="ABC transporter" evidence="4">
    <location>
        <begin position="7"/>
        <end position="242"/>
    </location>
</feature>
<dbReference type="Pfam" id="PF00005">
    <property type="entry name" value="ABC_tran"/>
    <property type="match status" value="1"/>
</dbReference>
<keyword evidence="2" id="KW-0547">Nucleotide-binding</keyword>
<organism evidence="5 6">
    <name type="scientific">Candidatus Kaiserbacteria bacterium RIFCSPLOWO2_12_FULL_45_26</name>
    <dbReference type="NCBI Taxonomy" id="1798525"/>
    <lineage>
        <taxon>Bacteria</taxon>
        <taxon>Candidatus Kaiseribacteriota</taxon>
    </lineage>
</organism>
<dbReference type="PROSITE" id="PS50893">
    <property type="entry name" value="ABC_TRANSPORTER_2"/>
    <property type="match status" value="1"/>
</dbReference>
<evidence type="ECO:0000313" key="5">
    <source>
        <dbReference type="EMBL" id="OGG84541.1"/>
    </source>
</evidence>
<keyword evidence="1" id="KW-0813">Transport</keyword>
<dbReference type="InterPro" id="IPR003593">
    <property type="entry name" value="AAA+_ATPase"/>
</dbReference>
<comment type="caution">
    <text evidence="5">The sequence shown here is derived from an EMBL/GenBank/DDBJ whole genome shotgun (WGS) entry which is preliminary data.</text>
</comment>
<evidence type="ECO:0000256" key="1">
    <source>
        <dbReference type="ARBA" id="ARBA00022448"/>
    </source>
</evidence>
<dbReference type="InterPro" id="IPR003439">
    <property type="entry name" value="ABC_transporter-like_ATP-bd"/>
</dbReference>
<keyword evidence="3" id="KW-0067">ATP-binding</keyword>
<dbReference type="PANTHER" id="PTHR42711:SF15">
    <property type="entry name" value="ABC-TYPE MULTIDRUG TRANSPORT SYSTEM, ATPASE COMPONENT"/>
    <property type="match status" value="1"/>
</dbReference>
<dbReference type="Gene3D" id="3.40.50.300">
    <property type="entry name" value="P-loop containing nucleotide triphosphate hydrolases"/>
    <property type="match status" value="1"/>
</dbReference>
<name>A0A1F6FF98_9BACT</name>
<evidence type="ECO:0000256" key="3">
    <source>
        <dbReference type="ARBA" id="ARBA00022840"/>
    </source>
</evidence>
<proteinExistence type="predicted"/>
<evidence type="ECO:0000313" key="6">
    <source>
        <dbReference type="Proteomes" id="UP000177325"/>
    </source>
</evidence>
<evidence type="ECO:0000259" key="4">
    <source>
        <dbReference type="PROSITE" id="PS50893"/>
    </source>
</evidence>
<dbReference type="PANTHER" id="PTHR42711">
    <property type="entry name" value="ABC TRANSPORTER ATP-BINDING PROTEIN"/>
    <property type="match status" value="1"/>
</dbReference>
<dbReference type="GO" id="GO:0016887">
    <property type="term" value="F:ATP hydrolysis activity"/>
    <property type="evidence" value="ECO:0007669"/>
    <property type="project" value="InterPro"/>
</dbReference>
<dbReference type="EMBL" id="MFMM01000001">
    <property type="protein sequence ID" value="OGG84541.1"/>
    <property type="molecule type" value="Genomic_DNA"/>
</dbReference>